<dbReference type="RefSeq" id="WP_308984158.1">
    <property type="nucleotide sequence ID" value="NZ_JARXIC010000005.1"/>
</dbReference>
<keyword evidence="4 7" id="KW-0812">Transmembrane</keyword>
<evidence type="ECO:0000256" key="3">
    <source>
        <dbReference type="ARBA" id="ARBA00022475"/>
    </source>
</evidence>
<evidence type="ECO:0000256" key="2">
    <source>
        <dbReference type="ARBA" id="ARBA00022448"/>
    </source>
</evidence>
<dbReference type="Pfam" id="PF01554">
    <property type="entry name" value="MatE"/>
    <property type="match status" value="2"/>
</dbReference>
<feature type="transmembrane region" description="Helical" evidence="7">
    <location>
        <begin position="163"/>
        <end position="184"/>
    </location>
</feature>
<dbReference type="NCBIfam" id="TIGR00797">
    <property type="entry name" value="matE"/>
    <property type="match status" value="1"/>
</dbReference>
<dbReference type="InterPro" id="IPR052031">
    <property type="entry name" value="Membrane_Transporter-Flippase"/>
</dbReference>
<keyword evidence="5 7" id="KW-1133">Transmembrane helix</keyword>
<feature type="transmembrane region" description="Helical" evidence="7">
    <location>
        <begin position="190"/>
        <end position="214"/>
    </location>
</feature>
<comment type="subcellular location">
    <subcellularLocation>
        <location evidence="1">Cell membrane</location>
        <topology evidence="1">Multi-pass membrane protein</topology>
    </subcellularLocation>
</comment>
<feature type="transmembrane region" description="Helical" evidence="7">
    <location>
        <begin position="235"/>
        <end position="255"/>
    </location>
</feature>
<feature type="transmembrane region" description="Helical" evidence="7">
    <location>
        <begin position="284"/>
        <end position="306"/>
    </location>
</feature>
<dbReference type="PANTHER" id="PTHR43549:SF3">
    <property type="entry name" value="MULTIDRUG RESISTANCE PROTEIN YPNP-RELATED"/>
    <property type="match status" value="1"/>
</dbReference>
<evidence type="ECO:0000256" key="1">
    <source>
        <dbReference type="ARBA" id="ARBA00004651"/>
    </source>
</evidence>
<sequence length="444" mass="48015">MSKLLTGSVKSRLFWLTLPTIAGTFAMMVFNLTDTLFVSRLGTEELAAMGFTFPVIMIVGSLAVGFSTGSASIISRALGAGQRALARRTISDGLALTILGTLVVSLLGLLTLRPFFSMLGAEGRVLDLVCSYMRVWYLGAVFAILPPVSDGCLRAAGDMIRPVMVMIVCATFNLALDPILIFGWGPVPAFGIQGAAIATVITRALGAGTSLLILHHRYGLIDWQWPRLRALLHSWKNIMVLGVPAALNQALAPLAQGYYIRLAASYGGVQAVAAMATGTRIESIIFMVSMSYSMAIVPFVGHNYGAHAHDRVLETRRISIRFAFIYAAIAFALLIPSARWISNWFSTDPLVIQLSVTYLLIAVLGHTGLHMSNWLSQLLNVMGRPRPVLLISLTRVFVFVMPLSFLGIYYYGFSGLVSGLALANLLGGGLAMLMTRRLYADSTE</sequence>
<comment type="caution">
    <text evidence="8">The sequence shown here is derived from an EMBL/GenBank/DDBJ whole genome shotgun (WGS) entry which is preliminary data.</text>
</comment>
<dbReference type="InterPro" id="IPR002528">
    <property type="entry name" value="MATE_fam"/>
</dbReference>
<dbReference type="PIRSF" id="PIRSF006603">
    <property type="entry name" value="DinF"/>
    <property type="match status" value="1"/>
</dbReference>
<evidence type="ECO:0000313" key="8">
    <source>
        <dbReference type="EMBL" id="MDQ8193675.1"/>
    </source>
</evidence>
<dbReference type="EMBL" id="JARXIC010000005">
    <property type="protein sequence ID" value="MDQ8193675.1"/>
    <property type="molecule type" value="Genomic_DNA"/>
</dbReference>
<name>A0ABU1AIH4_9BACT</name>
<keyword evidence="2" id="KW-0813">Transport</keyword>
<feature type="transmembrane region" description="Helical" evidence="7">
    <location>
        <begin position="51"/>
        <end position="74"/>
    </location>
</feature>
<reference evidence="8 9" key="1">
    <citation type="submission" date="2023-04" db="EMBL/GenBank/DDBJ databases">
        <title>A novel bacteria isolated from coastal sediment.</title>
        <authorList>
            <person name="Liu X.-J."/>
            <person name="Du Z.-J."/>
        </authorList>
    </citation>
    <scope>NUCLEOTIDE SEQUENCE [LARGE SCALE GENOMIC DNA]</scope>
    <source>
        <strain evidence="8 9">SDUM461004</strain>
    </source>
</reference>
<dbReference type="PANTHER" id="PTHR43549">
    <property type="entry name" value="MULTIDRUG RESISTANCE PROTEIN YPNP-RELATED"/>
    <property type="match status" value="1"/>
</dbReference>
<protein>
    <submittedName>
        <fullName evidence="8">MATE family efflux transporter</fullName>
    </submittedName>
</protein>
<evidence type="ECO:0000256" key="4">
    <source>
        <dbReference type="ARBA" id="ARBA00022692"/>
    </source>
</evidence>
<feature type="transmembrane region" description="Helical" evidence="7">
    <location>
        <begin position="350"/>
        <end position="369"/>
    </location>
</feature>
<proteinExistence type="predicted"/>
<accession>A0ABU1AIH4</accession>
<feature type="transmembrane region" description="Helical" evidence="7">
    <location>
        <begin position="318"/>
        <end position="338"/>
    </location>
</feature>
<evidence type="ECO:0000256" key="5">
    <source>
        <dbReference type="ARBA" id="ARBA00022989"/>
    </source>
</evidence>
<feature type="transmembrane region" description="Helical" evidence="7">
    <location>
        <begin position="416"/>
        <end position="435"/>
    </location>
</feature>
<dbReference type="InterPro" id="IPR048279">
    <property type="entry name" value="MdtK-like"/>
</dbReference>
<keyword evidence="6 7" id="KW-0472">Membrane</keyword>
<gene>
    <name evidence="8" type="ORF">QEH59_04530</name>
</gene>
<evidence type="ECO:0000256" key="7">
    <source>
        <dbReference type="SAM" id="Phobius"/>
    </source>
</evidence>
<feature type="transmembrane region" description="Helical" evidence="7">
    <location>
        <begin position="12"/>
        <end position="31"/>
    </location>
</feature>
<feature type="transmembrane region" description="Helical" evidence="7">
    <location>
        <begin position="389"/>
        <end position="410"/>
    </location>
</feature>
<evidence type="ECO:0000256" key="6">
    <source>
        <dbReference type="ARBA" id="ARBA00023136"/>
    </source>
</evidence>
<feature type="transmembrane region" description="Helical" evidence="7">
    <location>
        <begin position="136"/>
        <end position="156"/>
    </location>
</feature>
<keyword evidence="3" id="KW-1003">Cell membrane</keyword>
<keyword evidence="9" id="KW-1185">Reference proteome</keyword>
<feature type="transmembrane region" description="Helical" evidence="7">
    <location>
        <begin position="94"/>
        <end position="116"/>
    </location>
</feature>
<dbReference type="Proteomes" id="UP001243717">
    <property type="component" value="Unassembled WGS sequence"/>
</dbReference>
<organism evidence="8 9">
    <name type="scientific">Thalassobacterium sedimentorum</name>
    <dbReference type="NCBI Taxonomy" id="3041258"/>
    <lineage>
        <taxon>Bacteria</taxon>
        <taxon>Pseudomonadati</taxon>
        <taxon>Verrucomicrobiota</taxon>
        <taxon>Opitutia</taxon>
        <taxon>Puniceicoccales</taxon>
        <taxon>Coraliomargaritaceae</taxon>
        <taxon>Thalassobacterium</taxon>
    </lineage>
</organism>
<evidence type="ECO:0000313" key="9">
    <source>
        <dbReference type="Proteomes" id="UP001243717"/>
    </source>
</evidence>